<dbReference type="AlphaFoldDB" id="A0A7J9CV70"/>
<name>A0A7J9CV70_GOSGO</name>
<proteinExistence type="predicted"/>
<evidence type="ECO:0000313" key="1">
    <source>
        <dbReference type="EMBL" id="MBA0752377.1"/>
    </source>
</evidence>
<feature type="non-terminal residue" evidence="1">
    <location>
        <position position="60"/>
    </location>
</feature>
<accession>A0A7J9CV70</accession>
<sequence>MSYVGKESPNLLYPWPKQSPLLSLVQRKTSLSHLSPMERAMVRETMRKMKRDIAMMVIVQ</sequence>
<dbReference type="EMBL" id="JABEZY010000013">
    <property type="protein sequence ID" value="MBA0752377.1"/>
    <property type="molecule type" value="Genomic_DNA"/>
</dbReference>
<organism evidence="1 2">
    <name type="scientific">Gossypium gossypioides</name>
    <name type="common">Mexican cotton</name>
    <name type="synonym">Selera gossypioides</name>
    <dbReference type="NCBI Taxonomy" id="34282"/>
    <lineage>
        <taxon>Eukaryota</taxon>
        <taxon>Viridiplantae</taxon>
        <taxon>Streptophyta</taxon>
        <taxon>Embryophyta</taxon>
        <taxon>Tracheophyta</taxon>
        <taxon>Spermatophyta</taxon>
        <taxon>Magnoliopsida</taxon>
        <taxon>eudicotyledons</taxon>
        <taxon>Gunneridae</taxon>
        <taxon>Pentapetalae</taxon>
        <taxon>rosids</taxon>
        <taxon>malvids</taxon>
        <taxon>Malvales</taxon>
        <taxon>Malvaceae</taxon>
        <taxon>Malvoideae</taxon>
        <taxon>Gossypium</taxon>
    </lineage>
</organism>
<evidence type="ECO:0000313" key="2">
    <source>
        <dbReference type="Proteomes" id="UP000593579"/>
    </source>
</evidence>
<dbReference type="Proteomes" id="UP000593579">
    <property type="component" value="Unassembled WGS sequence"/>
</dbReference>
<keyword evidence="2" id="KW-1185">Reference proteome</keyword>
<protein>
    <submittedName>
        <fullName evidence="1">Uncharacterized protein</fullName>
    </submittedName>
</protein>
<reference evidence="1 2" key="1">
    <citation type="journal article" date="2019" name="Genome Biol. Evol.">
        <title>Insights into the evolution of the New World diploid cottons (Gossypium, subgenus Houzingenia) based on genome sequencing.</title>
        <authorList>
            <person name="Grover C.E."/>
            <person name="Arick M.A. 2nd"/>
            <person name="Thrash A."/>
            <person name="Conover J.L."/>
            <person name="Sanders W.S."/>
            <person name="Peterson D.G."/>
            <person name="Frelichowski J.E."/>
            <person name="Scheffler J.A."/>
            <person name="Scheffler B.E."/>
            <person name="Wendel J.F."/>
        </authorList>
    </citation>
    <scope>NUCLEOTIDE SEQUENCE [LARGE SCALE GENOMIC DNA]</scope>
    <source>
        <strain evidence="1">5</strain>
        <tissue evidence="1">Leaf</tissue>
    </source>
</reference>
<gene>
    <name evidence="1" type="ORF">Gogos_001216</name>
</gene>
<comment type="caution">
    <text evidence="1">The sequence shown here is derived from an EMBL/GenBank/DDBJ whole genome shotgun (WGS) entry which is preliminary data.</text>
</comment>